<evidence type="ECO:0000256" key="1">
    <source>
        <dbReference type="ARBA" id="ARBA00012452"/>
    </source>
</evidence>
<dbReference type="PROSITE" id="PS50405">
    <property type="entry name" value="GST_CTER"/>
    <property type="match status" value="1"/>
</dbReference>
<evidence type="ECO:0000256" key="3">
    <source>
        <dbReference type="ARBA" id="ARBA00047960"/>
    </source>
</evidence>
<comment type="similarity">
    <text evidence="4">Belongs to the GST superfamily.</text>
</comment>
<dbReference type="SFLD" id="SFLDG01152">
    <property type="entry name" value="Main.3:_Omega-_and_Tau-like"/>
    <property type="match status" value="1"/>
</dbReference>
<dbReference type="GO" id="GO:0006749">
    <property type="term" value="P:glutathione metabolic process"/>
    <property type="evidence" value="ECO:0007669"/>
    <property type="project" value="InterPro"/>
</dbReference>
<dbReference type="SUPFAM" id="SSF47616">
    <property type="entry name" value="GST C-terminal domain-like"/>
    <property type="match status" value="1"/>
</dbReference>
<dbReference type="Pfam" id="PF00043">
    <property type="entry name" value="GST_C"/>
    <property type="match status" value="1"/>
</dbReference>
<dbReference type="SUPFAM" id="SSF52833">
    <property type="entry name" value="Thioredoxin-like"/>
    <property type="match status" value="1"/>
</dbReference>
<evidence type="ECO:0000313" key="8">
    <source>
        <dbReference type="Proteomes" id="UP000290289"/>
    </source>
</evidence>
<sequence>MGGTGCSTGQILGVFVFHLPPWNGFVPRMWNTMFYHFKTNIPHVFFKNYTFVPSRPVPSRSVPSRPVPSTYQTHPYGSIHGLPCYNQKTPTYMQGLQPSTRRYAHLVSQIITNVNIILQRAPSFNEVMLLGVWGSPFSRVEIALKLKGVKYEYVEEDLPNKTLRLRGVKAESYEEDLQNKSALLLKYNPVHKKVPVLVHNEKPIAESLVIVEYIDETWKHQGSPILPEDPYQRANARFWARFIDEKCKPGIIKAFFEKEERLKAVDEARGLLKLLENELKDNKFFGGETIGFVDIAANLIGHWLKPAQEALELGLLSKEKSPKLWDWCDEFVSVVKETLPSTDNLIGLILSRASST</sequence>
<dbReference type="PROSITE" id="PS50404">
    <property type="entry name" value="GST_NTER"/>
    <property type="match status" value="1"/>
</dbReference>
<evidence type="ECO:0000256" key="2">
    <source>
        <dbReference type="ARBA" id="ARBA00022679"/>
    </source>
</evidence>
<comment type="catalytic activity">
    <reaction evidence="3">
        <text>RX + glutathione = an S-substituted glutathione + a halide anion + H(+)</text>
        <dbReference type="Rhea" id="RHEA:16437"/>
        <dbReference type="ChEBI" id="CHEBI:15378"/>
        <dbReference type="ChEBI" id="CHEBI:16042"/>
        <dbReference type="ChEBI" id="CHEBI:17792"/>
        <dbReference type="ChEBI" id="CHEBI:57925"/>
        <dbReference type="ChEBI" id="CHEBI:90779"/>
        <dbReference type="EC" id="2.5.1.18"/>
    </reaction>
</comment>
<keyword evidence="8" id="KW-1185">Reference proteome</keyword>
<dbReference type="FunFam" id="1.20.1050.10:FF:000012">
    <property type="entry name" value="Tau class glutathione S-transferase"/>
    <property type="match status" value="1"/>
</dbReference>
<dbReference type="EC" id="2.5.1.18" evidence="1"/>
<dbReference type="SFLD" id="SFLDG00358">
    <property type="entry name" value="Main_(cytGST)"/>
    <property type="match status" value="1"/>
</dbReference>
<dbReference type="InterPro" id="IPR045073">
    <property type="entry name" value="Omega/Tau-like"/>
</dbReference>
<feature type="domain" description="GST N-terminal" evidence="5">
    <location>
        <begin position="125"/>
        <end position="222"/>
    </location>
</feature>
<evidence type="ECO:0000259" key="6">
    <source>
        <dbReference type="PROSITE" id="PS50405"/>
    </source>
</evidence>
<dbReference type="Gene3D" id="1.20.1050.10">
    <property type="match status" value="1"/>
</dbReference>
<dbReference type="InterPro" id="IPR004045">
    <property type="entry name" value="Glutathione_S-Trfase_N"/>
</dbReference>
<dbReference type="Gene3D" id="3.40.30.10">
    <property type="entry name" value="Glutaredoxin"/>
    <property type="match status" value="2"/>
</dbReference>
<comment type="caution">
    <text evidence="7">The sequence shown here is derived from an EMBL/GenBank/DDBJ whole genome shotgun (WGS) entry which is preliminary data.</text>
</comment>
<dbReference type="GO" id="GO:0005737">
    <property type="term" value="C:cytoplasm"/>
    <property type="evidence" value="ECO:0007669"/>
    <property type="project" value="TreeGrafter"/>
</dbReference>
<dbReference type="InterPro" id="IPR036282">
    <property type="entry name" value="Glutathione-S-Trfase_C_sf"/>
</dbReference>
<gene>
    <name evidence="7" type="ORF">DVH24_006163</name>
</gene>
<protein>
    <recommendedName>
        <fullName evidence="1">glutathione transferase</fullName>
        <ecNumber evidence="1">2.5.1.18</ecNumber>
    </recommendedName>
</protein>
<evidence type="ECO:0000259" key="5">
    <source>
        <dbReference type="PROSITE" id="PS50404"/>
    </source>
</evidence>
<name>A0A498IC97_MALDO</name>
<proteinExistence type="inferred from homology"/>
<dbReference type="InterPro" id="IPR036249">
    <property type="entry name" value="Thioredoxin-like_sf"/>
</dbReference>
<evidence type="ECO:0000313" key="7">
    <source>
        <dbReference type="EMBL" id="RXH81338.1"/>
    </source>
</evidence>
<evidence type="ECO:0000256" key="4">
    <source>
        <dbReference type="RuleBase" id="RU003494"/>
    </source>
</evidence>
<dbReference type="AlphaFoldDB" id="A0A498IC97"/>
<dbReference type="PANTHER" id="PTHR11260">
    <property type="entry name" value="GLUTATHIONE S-TRANSFERASE, GST, SUPERFAMILY, GST DOMAIN CONTAINING"/>
    <property type="match status" value="1"/>
</dbReference>
<dbReference type="CDD" id="cd03185">
    <property type="entry name" value="GST_C_Tau"/>
    <property type="match status" value="1"/>
</dbReference>
<dbReference type="CDD" id="cd03058">
    <property type="entry name" value="GST_N_Tau"/>
    <property type="match status" value="1"/>
</dbReference>
<dbReference type="InterPro" id="IPR040079">
    <property type="entry name" value="Glutathione_S-Trfase"/>
</dbReference>
<dbReference type="InterPro" id="IPR004046">
    <property type="entry name" value="GST_C"/>
</dbReference>
<dbReference type="Pfam" id="PF02798">
    <property type="entry name" value="GST_N"/>
    <property type="match status" value="1"/>
</dbReference>
<dbReference type="GO" id="GO:0004364">
    <property type="term" value="F:glutathione transferase activity"/>
    <property type="evidence" value="ECO:0007669"/>
    <property type="project" value="UniProtKB-EC"/>
</dbReference>
<dbReference type="EMBL" id="RDQH01000338">
    <property type="protein sequence ID" value="RXH81338.1"/>
    <property type="molecule type" value="Genomic_DNA"/>
</dbReference>
<dbReference type="InterPro" id="IPR010987">
    <property type="entry name" value="Glutathione-S-Trfase_C-like"/>
</dbReference>
<dbReference type="SFLD" id="SFLDS00019">
    <property type="entry name" value="Glutathione_Transferase_(cytos"/>
    <property type="match status" value="1"/>
</dbReference>
<dbReference type="InterPro" id="IPR045074">
    <property type="entry name" value="GST_C_Tau"/>
</dbReference>
<keyword evidence="2" id="KW-0808">Transferase</keyword>
<feature type="domain" description="GST C-terminal" evidence="6">
    <location>
        <begin position="229"/>
        <end position="356"/>
    </location>
</feature>
<dbReference type="STRING" id="3750.A0A498IC97"/>
<organism evidence="7 8">
    <name type="scientific">Malus domestica</name>
    <name type="common">Apple</name>
    <name type="synonym">Pyrus malus</name>
    <dbReference type="NCBI Taxonomy" id="3750"/>
    <lineage>
        <taxon>Eukaryota</taxon>
        <taxon>Viridiplantae</taxon>
        <taxon>Streptophyta</taxon>
        <taxon>Embryophyta</taxon>
        <taxon>Tracheophyta</taxon>
        <taxon>Spermatophyta</taxon>
        <taxon>Magnoliopsida</taxon>
        <taxon>eudicotyledons</taxon>
        <taxon>Gunneridae</taxon>
        <taxon>Pentapetalae</taxon>
        <taxon>rosids</taxon>
        <taxon>fabids</taxon>
        <taxon>Rosales</taxon>
        <taxon>Rosaceae</taxon>
        <taxon>Amygdaloideae</taxon>
        <taxon>Maleae</taxon>
        <taxon>Malus</taxon>
    </lineage>
</organism>
<accession>A0A498IC97</accession>
<dbReference type="Proteomes" id="UP000290289">
    <property type="component" value="Chromosome 12"/>
</dbReference>
<dbReference type="PANTHER" id="PTHR11260:SF676">
    <property type="entry name" value="GLUTATHIONE S-TRANSFERASE U8"/>
    <property type="match status" value="1"/>
</dbReference>
<reference evidence="7 8" key="1">
    <citation type="submission" date="2018-10" db="EMBL/GenBank/DDBJ databases">
        <title>A high-quality apple genome assembly.</title>
        <authorList>
            <person name="Hu J."/>
        </authorList>
    </citation>
    <scope>NUCLEOTIDE SEQUENCE [LARGE SCALE GENOMIC DNA]</scope>
    <source>
        <strain evidence="8">cv. HFTH1</strain>
        <tissue evidence="7">Young leaf</tissue>
    </source>
</reference>